<name>A0A699YIV0_HAELA</name>
<organism evidence="1 2">
    <name type="scientific">Haematococcus lacustris</name>
    <name type="common">Green alga</name>
    <name type="synonym">Haematococcus pluvialis</name>
    <dbReference type="NCBI Taxonomy" id="44745"/>
    <lineage>
        <taxon>Eukaryota</taxon>
        <taxon>Viridiplantae</taxon>
        <taxon>Chlorophyta</taxon>
        <taxon>core chlorophytes</taxon>
        <taxon>Chlorophyceae</taxon>
        <taxon>CS clade</taxon>
        <taxon>Chlamydomonadales</taxon>
        <taxon>Haematococcaceae</taxon>
        <taxon>Haematococcus</taxon>
    </lineage>
</organism>
<evidence type="ECO:0000313" key="2">
    <source>
        <dbReference type="Proteomes" id="UP000485058"/>
    </source>
</evidence>
<gene>
    <name evidence="1" type="ORF">HaLaN_04262</name>
</gene>
<protein>
    <submittedName>
        <fullName evidence="1">Uncharacterized protein</fullName>
    </submittedName>
</protein>
<proteinExistence type="predicted"/>
<keyword evidence="2" id="KW-1185">Reference proteome</keyword>
<dbReference type="AlphaFoldDB" id="A0A699YIV0"/>
<dbReference type="Proteomes" id="UP000485058">
    <property type="component" value="Unassembled WGS sequence"/>
</dbReference>
<evidence type="ECO:0000313" key="1">
    <source>
        <dbReference type="EMBL" id="GFH09165.1"/>
    </source>
</evidence>
<accession>A0A699YIV0</accession>
<dbReference type="EMBL" id="BLLF01000213">
    <property type="protein sequence ID" value="GFH09165.1"/>
    <property type="molecule type" value="Genomic_DNA"/>
</dbReference>
<comment type="caution">
    <text evidence="1">The sequence shown here is derived from an EMBL/GenBank/DDBJ whole genome shotgun (WGS) entry which is preliminary data.</text>
</comment>
<reference evidence="1 2" key="1">
    <citation type="submission" date="2020-02" db="EMBL/GenBank/DDBJ databases">
        <title>Draft genome sequence of Haematococcus lacustris strain NIES-144.</title>
        <authorList>
            <person name="Morimoto D."/>
            <person name="Nakagawa S."/>
            <person name="Yoshida T."/>
            <person name="Sawayama S."/>
        </authorList>
    </citation>
    <scope>NUCLEOTIDE SEQUENCE [LARGE SCALE GENOMIC DNA]</scope>
    <source>
        <strain evidence="1 2">NIES-144</strain>
    </source>
</reference>
<sequence>MTLMLRQLMKNGRKQEDYAVASGRALKEERSLLGACPCYPPTPQLMMTAATGSALPVGTEEGVRCKRFLGRDKGVNGQSVLEHHPGLTCLLGKQEDHAVAAGRALKEERSLGACPCYPPTPQLMMTAATSSA</sequence>